<feature type="transmembrane region" description="Helical" evidence="11">
    <location>
        <begin position="29"/>
        <end position="50"/>
    </location>
</feature>
<dbReference type="Pfam" id="PF01130">
    <property type="entry name" value="CD36"/>
    <property type="match status" value="1"/>
</dbReference>
<reference evidence="13 14" key="1">
    <citation type="submission" date="2025-04" db="UniProtKB">
        <authorList>
            <consortium name="RefSeq"/>
        </authorList>
    </citation>
    <scope>IDENTIFICATION</scope>
</reference>
<accession>A0A9W3AW27</accession>
<dbReference type="RefSeq" id="XP_055891426.1">
    <property type="nucleotide sequence ID" value="XM_056035451.1"/>
</dbReference>
<evidence type="ECO:0000256" key="7">
    <source>
        <dbReference type="ARBA" id="ARBA00023157"/>
    </source>
</evidence>
<keyword evidence="7" id="KW-1015">Disulfide bond</keyword>
<evidence type="ECO:0000256" key="10">
    <source>
        <dbReference type="SAM" id="MobiDB-lite"/>
    </source>
</evidence>
<evidence type="ECO:0000256" key="9">
    <source>
        <dbReference type="ARBA" id="ARBA00023180"/>
    </source>
</evidence>
<evidence type="ECO:0000256" key="4">
    <source>
        <dbReference type="ARBA" id="ARBA00022692"/>
    </source>
</evidence>
<dbReference type="PANTHER" id="PTHR11923">
    <property type="entry name" value="SCAVENGER RECEPTOR CLASS B TYPE-1 SR-B1"/>
    <property type="match status" value="1"/>
</dbReference>
<keyword evidence="3" id="KW-1003">Cell membrane</keyword>
<keyword evidence="4 11" id="KW-0812">Transmembrane</keyword>
<comment type="subcellular location">
    <subcellularLocation>
        <location evidence="1">Cell membrane</location>
        <topology evidence="1">Multi-pass membrane protein</topology>
    </subcellularLocation>
</comment>
<comment type="similarity">
    <text evidence="2">Belongs to the CD36 family.</text>
</comment>
<keyword evidence="5 11" id="KW-1133">Transmembrane helix</keyword>
<dbReference type="Proteomes" id="UP001165740">
    <property type="component" value="Chromosome 7"/>
</dbReference>
<keyword evidence="8" id="KW-0675">Receptor</keyword>
<feature type="compositionally biased region" description="Polar residues" evidence="10">
    <location>
        <begin position="603"/>
        <end position="627"/>
    </location>
</feature>
<dbReference type="OMA" id="TNCLPSG"/>
<organism evidence="12 13">
    <name type="scientific">Biomphalaria glabrata</name>
    <name type="common">Bloodfluke planorb</name>
    <name type="synonym">Freshwater snail</name>
    <dbReference type="NCBI Taxonomy" id="6526"/>
    <lineage>
        <taxon>Eukaryota</taxon>
        <taxon>Metazoa</taxon>
        <taxon>Spiralia</taxon>
        <taxon>Lophotrochozoa</taxon>
        <taxon>Mollusca</taxon>
        <taxon>Gastropoda</taxon>
        <taxon>Heterobranchia</taxon>
        <taxon>Euthyneura</taxon>
        <taxon>Panpulmonata</taxon>
        <taxon>Hygrophila</taxon>
        <taxon>Lymnaeoidea</taxon>
        <taxon>Planorbidae</taxon>
        <taxon>Biomphalaria</taxon>
    </lineage>
</organism>
<evidence type="ECO:0000313" key="14">
    <source>
        <dbReference type="RefSeq" id="XP_055891426.1"/>
    </source>
</evidence>
<dbReference type="GO" id="GO:0005886">
    <property type="term" value="C:plasma membrane"/>
    <property type="evidence" value="ECO:0007669"/>
    <property type="project" value="UniProtKB-SubCell"/>
</dbReference>
<dbReference type="GeneID" id="106065220"/>
<protein>
    <submittedName>
        <fullName evidence="13 14">Lysosome membrane protein 2-like isoform X1</fullName>
    </submittedName>
</protein>
<evidence type="ECO:0000313" key="13">
    <source>
        <dbReference type="RefSeq" id="XP_055891425.1"/>
    </source>
</evidence>
<evidence type="ECO:0000256" key="5">
    <source>
        <dbReference type="ARBA" id="ARBA00022989"/>
    </source>
</evidence>
<evidence type="ECO:0000256" key="11">
    <source>
        <dbReference type="SAM" id="Phobius"/>
    </source>
</evidence>
<dbReference type="PANTHER" id="PTHR11923:SF51">
    <property type="entry name" value="LYSOSOME MEMBRANE PROTEIN 2"/>
    <property type="match status" value="1"/>
</dbReference>
<dbReference type="InterPro" id="IPR002159">
    <property type="entry name" value="CD36_fam"/>
</dbReference>
<sequence length="635" mass="71349">MRELIMVCCTQILDSSRKNLRLKMSRKKIIVIFIVGILFAAIGGALFPLIDYFIQEEIKKKMVISNTSETYDIWQDVPVPVYMQFYVFDLDNPEEVKNGDKPSLIQRGPYTYRERRTKFDIVWNDNGTVTYKQNRTFHFVQEMSSGTETDMITTVNPIVAVIAHSFKWMPSLVKTIVSEVLGLDGENLFMTRPVEEVLWGYDDPSLVLLNKMIPAWFQTTFIGYFMRRNYTDDGLYTVHTGETDIGLVGIISRYNGDSAVNVWSTPWANMVNGTDGTLSPPLDLDRHVAQIFVSDVCRSIRGVFKEEVTLPQGIDLRRYGGDKNDMLNASANKDNIGFCIPQTDCLPTGLLNSTTCQEPVDGFPLPIIVSFPHFLYADPDVINSFIGLQPNEDEHQTLIDIEPWTGLVLQAAKRLQINIFIEQVPYIKQTDGIRKLYFPVFWLNESSVTDDEHANLLKSELFTPMMIADIVKYSLLALGGFFVLLAVALLIHNKCKHESKSESVTQSRENHSAREDDTTAPFLKSRSVTYDDPLPGSSTLGNSYQQVSTSSSQGIPHDSVGGFQDEQRNLLPSDTEQTSVSTSSSQGIPHDSVGGFQDEQRNVLPSDTEQTSVRTGDTQVAQGNNLHAENEPNRT</sequence>
<evidence type="ECO:0000256" key="6">
    <source>
        <dbReference type="ARBA" id="ARBA00023136"/>
    </source>
</evidence>
<name>A0A9W3AW27_BIOGL</name>
<evidence type="ECO:0000313" key="12">
    <source>
        <dbReference type="Proteomes" id="UP001165740"/>
    </source>
</evidence>
<evidence type="ECO:0000256" key="2">
    <source>
        <dbReference type="ARBA" id="ARBA00010532"/>
    </source>
</evidence>
<dbReference type="OrthoDB" id="18585at2759"/>
<evidence type="ECO:0000256" key="1">
    <source>
        <dbReference type="ARBA" id="ARBA00004651"/>
    </source>
</evidence>
<dbReference type="PRINTS" id="PR01610">
    <property type="entry name" value="CD36ANTIGEN"/>
</dbReference>
<keyword evidence="9" id="KW-0325">Glycoprotein</keyword>
<dbReference type="AlphaFoldDB" id="A0A9W3AW27"/>
<feature type="region of interest" description="Disordered" evidence="10">
    <location>
        <begin position="500"/>
        <end position="635"/>
    </location>
</feature>
<dbReference type="GO" id="GO:0005044">
    <property type="term" value="F:scavenger receptor activity"/>
    <property type="evidence" value="ECO:0007669"/>
    <property type="project" value="TreeGrafter"/>
</dbReference>
<evidence type="ECO:0000256" key="3">
    <source>
        <dbReference type="ARBA" id="ARBA00022475"/>
    </source>
</evidence>
<keyword evidence="12" id="KW-1185">Reference proteome</keyword>
<dbReference type="RefSeq" id="XP_055891425.1">
    <property type="nucleotide sequence ID" value="XM_056035450.1"/>
</dbReference>
<gene>
    <name evidence="13 14" type="primary">LOC106065220</name>
</gene>
<feature type="compositionally biased region" description="Polar residues" evidence="10">
    <location>
        <begin position="536"/>
        <end position="554"/>
    </location>
</feature>
<feature type="transmembrane region" description="Helical" evidence="11">
    <location>
        <begin position="473"/>
        <end position="491"/>
    </location>
</feature>
<proteinExistence type="inferred from homology"/>
<dbReference type="InterPro" id="IPR005428">
    <property type="entry name" value="CD36/SCARB1/SNMP1"/>
</dbReference>
<feature type="compositionally biased region" description="Basic and acidic residues" evidence="10">
    <location>
        <begin position="508"/>
        <end position="517"/>
    </location>
</feature>
<dbReference type="PRINTS" id="PR01609">
    <property type="entry name" value="CD36FAMILY"/>
</dbReference>
<evidence type="ECO:0000256" key="8">
    <source>
        <dbReference type="ARBA" id="ARBA00023170"/>
    </source>
</evidence>
<dbReference type="GO" id="GO:0005737">
    <property type="term" value="C:cytoplasm"/>
    <property type="evidence" value="ECO:0007669"/>
    <property type="project" value="TreeGrafter"/>
</dbReference>
<feature type="compositionally biased region" description="Low complexity" evidence="10">
    <location>
        <begin position="573"/>
        <end position="585"/>
    </location>
</feature>
<keyword evidence="6 11" id="KW-0472">Membrane</keyword>